<dbReference type="eggNOG" id="ENOG5033KQ1">
    <property type="taxonomic scope" value="Bacteria"/>
</dbReference>
<evidence type="ECO:0008006" key="4">
    <source>
        <dbReference type="Google" id="ProtNLM"/>
    </source>
</evidence>
<keyword evidence="1" id="KW-0812">Transmembrane</keyword>
<comment type="caution">
    <text evidence="2">The sequence shown here is derived from an EMBL/GenBank/DDBJ whole genome shotgun (WGS) entry which is preliminary data.</text>
</comment>
<keyword evidence="1" id="KW-0472">Membrane</keyword>
<keyword evidence="1" id="KW-1133">Transmembrane helix</keyword>
<dbReference type="AlphaFoldDB" id="A1ZLW4"/>
<name>A1ZLW4_MICM2</name>
<reference evidence="2 3" key="1">
    <citation type="submission" date="2007-01" db="EMBL/GenBank/DDBJ databases">
        <authorList>
            <person name="Haygood M."/>
            <person name="Podell S."/>
            <person name="Anderson C."/>
            <person name="Hopkinson B."/>
            <person name="Roe K."/>
            <person name="Barbeau K."/>
            <person name="Gaasterland T."/>
            <person name="Ferriera S."/>
            <person name="Johnson J."/>
            <person name="Kravitz S."/>
            <person name="Beeson K."/>
            <person name="Sutton G."/>
            <person name="Rogers Y.-H."/>
            <person name="Friedman R."/>
            <person name="Frazier M."/>
            <person name="Venter J.C."/>
        </authorList>
    </citation>
    <scope>NUCLEOTIDE SEQUENCE [LARGE SCALE GENOMIC DNA]</scope>
    <source>
        <strain evidence="2 3">ATCC 23134</strain>
    </source>
</reference>
<evidence type="ECO:0000313" key="3">
    <source>
        <dbReference type="Proteomes" id="UP000004095"/>
    </source>
</evidence>
<protein>
    <recommendedName>
        <fullName evidence="4">ApbE family protein</fullName>
    </recommendedName>
</protein>
<gene>
    <name evidence="2" type="ORF">M23134_04343</name>
</gene>
<evidence type="ECO:0000313" key="2">
    <source>
        <dbReference type="EMBL" id="EAY28496.1"/>
    </source>
</evidence>
<accession>A1ZLW4</accession>
<dbReference type="Proteomes" id="UP000004095">
    <property type="component" value="Unassembled WGS sequence"/>
</dbReference>
<evidence type="ECO:0000256" key="1">
    <source>
        <dbReference type="SAM" id="Phobius"/>
    </source>
</evidence>
<feature type="transmembrane region" description="Helical" evidence="1">
    <location>
        <begin position="6"/>
        <end position="23"/>
    </location>
</feature>
<proteinExistence type="predicted"/>
<dbReference type="RefSeq" id="WP_002697697.1">
    <property type="nucleotide sequence ID" value="NZ_AAWS01000015.1"/>
</dbReference>
<organism evidence="2 3">
    <name type="scientific">Microscilla marina ATCC 23134</name>
    <dbReference type="NCBI Taxonomy" id="313606"/>
    <lineage>
        <taxon>Bacteria</taxon>
        <taxon>Pseudomonadati</taxon>
        <taxon>Bacteroidota</taxon>
        <taxon>Cytophagia</taxon>
        <taxon>Cytophagales</taxon>
        <taxon>Microscillaceae</taxon>
        <taxon>Microscilla</taxon>
    </lineage>
</organism>
<dbReference type="OrthoDB" id="1452953at2"/>
<sequence length="68" mass="7048">MTVVLAIAVMILFAVLMSIGLLIRGKEIKGTCASQNPLLLKDGVECGVCGKPVGACENETKDDQVATA</sequence>
<dbReference type="EMBL" id="AAWS01000015">
    <property type="protein sequence ID" value="EAY28496.1"/>
    <property type="molecule type" value="Genomic_DNA"/>
</dbReference>
<keyword evidence="3" id="KW-1185">Reference proteome</keyword>